<evidence type="ECO:0000313" key="2">
    <source>
        <dbReference type="Proteomes" id="UP000039865"/>
    </source>
</evidence>
<protein>
    <submittedName>
        <fullName evidence="1">Uncharacterized protein</fullName>
    </submittedName>
</protein>
<dbReference type="InParanoid" id="A0A078B959"/>
<organism evidence="1 2">
    <name type="scientific">Stylonychia lemnae</name>
    <name type="common">Ciliate</name>
    <dbReference type="NCBI Taxonomy" id="5949"/>
    <lineage>
        <taxon>Eukaryota</taxon>
        <taxon>Sar</taxon>
        <taxon>Alveolata</taxon>
        <taxon>Ciliophora</taxon>
        <taxon>Intramacronucleata</taxon>
        <taxon>Spirotrichea</taxon>
        <taxon>Stichotrichia</taxon>
        <taxon>Sporadotrichida</taxon>
        <taxon>Oxytrichidae</taxon>
        <taxon>Stylonychinae</taxon>
        <taxon>Stylonychia</taxon>
    </lineage>
</organism>
<gene>
    <name evidence="1" type="primary">Contig18540.g19696</name>
    <name evidence="1" type="ORF">STYLEM_20057</name>
</gene>
<keyword evidence="2" id="KW-1185">Reference proteome</keyword>
<proteinExistence type="predicted"/>
<dbReference type="Proteomes" id="UP000039865">
    <property type="component" value="Unassembled WGS sequence"/>
</dbReference>
<reference evidence="1 2" key="1">
    <citation type="submission" date="2014-06" db="EMBL/GenBank/DDBJ databases">
        <authorList>
            <person name="Swart Estienne"/>
        </authorList>
    </citation>
    <scope>NUCLEOTIDE SEQUENCE [LARGE SCALE GENOMIC DNA]</scope>
    <source>
        <strain evidence="1 2">130c</strain>
    </source>
</reference>
<name>A0A078B959_STYLE</name>
<sequence>MIEFDPNAKFLFIAQVYNLIVDLFIPKFADSVVVLTGFSEKSSTSKNLLVYITLRKEFVTAYQIFSVSFEQTEPLYFYSRSSQSQGLKQSDRCYKDPMKSIGIQLFMQYNSTLFQVSSSSSTWNDWEFNNLLLSHLISSNHISSPVGVDIAAYILKYQQIFTDLFYSFQSEGCSKANAQSNIYQLIGILQLETSSQLIIDLIVLLFQKMSLS</sequence>
<dbReference type="EMBL" id="CCKQ01018908">
    <property type="protein sequence ID" value="CDW90909.1"/>
    <property type="molecule type" value="Genomic_DNA"/>
</dbReference>
<dbReference type="AlphaFoldDB" id="A0A078B959"/>
<accession>A0A078B959</accession>
<evidence type="ECO:0000313" key="1">
    <source>
        <dbReference type="EMBL" id="CDW90909.1"/>
    </source>
</evidence>